<gene>
    <name evidence="2" type="ORF">Rhe02_44890</name>
</gene>
<keyword evidence="1" id="KW-0472">Membrane</keyword>
<evidence type="ECO:0000313" key="2">
    <source>
        <dbReference type="EMBL" id="GIH06422.1"/>
    </source>
</evidence>
<dbReference type="AlphaFoldDB" id="A0A8J3QAS2"/>
<comment type="caution">
    <text evidence="2">The sequence shown here is derived from an EMBL/GenBank/DDBJ whole genome shotgun (WGS) entry which is preliminary data.</text>
</comment>
<dbReference type="EMBL" id="BONY01000027">
    <property type="protein sequence ID" value="GIH06422.1"/>
    <property type="molecule type" value="Genomic_DNA"/>
</dbReference>
<protein>
    <submittedName>
        <fullName evidence="2">Uncharacterized protein</fullName>
    </submittedName>
</protein>
<proteinExistence type="predicted"/>
<keyword evidence="1" id="KW-1133">Transmembrane helix</keyword>
<organism evidence="2 3">
    <name type="scientific">Rhizocola hellebori</name>
    <dbReference type="NCBI Taxonomy" id="1392758"/>
    <lineage>
        <taxon>Bacteria</taxon>
        <taxon>Bacillati</taxon>
        <taxon>Actinomycetota</taxon>
        <taxon>Actinomycetes</taxon>
        <taxon>Micromonosporales</taxon>
        <taxon>Micromonosporaceae</taxon>
        <taxon>Rhizocola</taxon>
    </lineage>
</organism>
<dbReference type="Proteomes" id="UP000612899">
    <property type="component" value="Unassembled WGS sequence"/>
</dbReference>
<sequence length="173" mass="18497">MSRPTPPYAPAGMPPARSRTGLIIGIVAGAAALALVVCLGVGYLILRSIHQKVTTQLAQTSPSPMQEQAYSKTLQTTKFQLQVDISPAKTGENIVHLYAFTPAGRPVRVEEWKVTASLPAAGIDPVSVPVLELSENHAVGTISLTARGQWQFQFTLRIAEGDQDSVTAQVPIR</sequence>
<evidence type="ECO:0000313" key="3">
    <source>
        <dbReference type="Proteomes" id="UP000612899"/>
    </source>
</evidence>
<feature type="transmembrane region" description="Helical" evidence="1">
    <location>
        <begin position="20"/>
        <end position="46"/>
    </location>
</feature>
<reference evidence="2" key="1">
    <citation type="submission" date="2021-01" db="EMBL/GenBank/DDBJ databases">
        <title>Whole genome shotgun sequence of Rhizocola hellebori NBRC 109834.</title>
        <authorList>
            <person name="Komaki H."/>
            <person name="Tamura T."/>
        </authorList>
    </citation>
    <scope>NUCLEOTIDE SEQUENCE</scope>
    <source>
        <strain evidence="2">NBRC 109834</strain>
    </source>
</reference>
<accession>A0A8J3QAS2</accession>
<dbReference type="RefSeq" id="WP_203910240.1">
    <property type="nucleotide sequence ID" value="NZ_BONY01000027.1"/>
</dbReference>
<keyword evidence="1" id="KW-0812">Transmembrane</keyword>
<evidence type="ECO:0000256" key="1">
    <source>
        <dbReference type="SAM" id="Phobius"/>
    </source>
</evidence>
<name>A0A8J3QAS2_9ACTN</name>
<keyword evidence="3" id="KW-1185">Reference proteome</keyword>